<dbReference type="AlphaFoldDB" id="A0A6M0M9V9"/>
<gene>
    <name evidence="1" type="ORF">GTP08_11555</name>
</gene>
<dbReference type="Gene3D" id="1.10.10.10">
    <property type="entry name" value="Winged helix-like DNA-binding domain superfamily/Winged helix DNA-binding domain"/>
    <property type="match status" value="1"/>
</dbReference>
<name>A0A6M0M9V9_9LACT</name>
<organism evidence="1 2">
    <name type="scientific">Lactococcus lactis</name>
    <dbReference type="NCBI Taxonomy" id="1358"/>
    <lineage>
        <taxon>Bacteria</taxon>
        <taxon>Bacillati</taxon>
        <taxon>Bacillota</taxon>
        <taxon>Bacilli</taxon>
        <taxon>Lactobacillales</taxon>
        <taxon>Streptococcaceae</taxon>
        <taxon>Lactococcus</taxon>
    </lineage>
</organism>
<dbReference type="EMBL" id="WWDJ01000135">
    <property type="protein sequence ID" value="NEX56274.1"/>
    <property type="molecule type" value="Genomic_DNA"/>
</dbReference>
<dbReference type="InterPro" id="IPR036388">
    <property type="entry name" value="WH-like_DNA-bd_sf"/>
</dbReference>
<sequence length="87" mass="10320">MTTWTDEMKESVSKKWLNPFIVLDYKNNIIGVYRNSKQCERESEFGFSSLGIRQALNKIHKTHKGFTFKKISVQEYQKMVDELKDIN</sequence>
<accession>A0A6M0M9V9</accession>
<proteinExistence type="predicted"/>
<reference evidence="1 2" key="1">
    <citation type="submission" date="2019-12" db="EMBL/GenBank/DDBJ databases">
        <title>Draft Genome Sequences of L. lactis strains MS22333, MS22334, MS22336, and MS22337, Isolated from Spontaneous Fermented Camel Milk in Ethiopia.</title>
        <authorList>
            <person name="Bragason E."/>
            <person name="Hansen E.B."/>
            <person name="Guya M.E."/>
            <person name="Berhe T."/>
        </authorList>
    </citation>
    <scope>NUCLEOTIDE SEQUENCE [LARGE SCALE GENOMIC DNA]</scope>
    <source>
        <strain evidence="1 2">MS22336</strain>
    </source>
</reference>
<evidence type="ECO:0000313" key="1">
    <source>
        <dbReference type="EMBL" id="NEX56274.1"/>
    </source>
</evidence>
<protein>
    <submittedName>
        <fullName evidence="1">Uncharacterized protein</fullName>
    </submittedName>
</protein>
<dbReference type="Proteomes" id="UP000477402">
    <property type="component" value="Unassembled WGS sequence"/>
</dbReference>
<comment type="caution">
    <text evidence="1">The sequence shown here is derived from an EMBL/GenBank/DDBJ whole genome shotgun (WGS) entry which is preliminary data.</text>
</comment>
<dbReference type="RefSeq" id="WP_163656771.1">
    <property type="nucleotide sequence ID" value="NZ_WWDH01000033.1"/>
</dbReference>
<evidence type="ECO:0000313" key="2">
    <source>
        <dbReference type="Proteomes" id="UP000477402"/>
    </source>
</evidence>